<dbReference type="PANTHER" id="PTHR48106:SF18">
    <property type="entry name" value="QUINONE OXIDOREDUCTASE PIG3"/>
    <property type="match status" value="1"/>
</dbReference>
<dbReference type="GO" id="GO:0016651">
    <property type="term" value="F:oxidoreductase activity, acting on NAD(P)H"/>
    <property type="evidence" value="ECO:0007669"/>
    <property type="project" value="TreeGrafter"/>
</dbReference>
<evidence type="ECO:0000256" key="2">
    <source>
        <dbReference type="ARBA" id="ARBA00023002"/>
    </source>
</evidence>
<sequence>LNFRDVLNALGMYPGESGPMGTEAAGVVTAVGEAVTGLAPGDRVLGTVPGGFGPVVVADQHYVTRVPEGWTMRDAASVPLVFLTALYAFRDLASVRAGERVLIHAGAGGVGMAAIQLARYL</sequence>
<dbReference type="InterPro" id="IPR013154">
    <property type="entry name" value="ADH-like_N"/>
</dbReference>
<dbReference type="Pfam" id="PF08240">
    <property type="entry name" value="ADH_N"/>
    <property type="match status" value="1"/>
</dbReference>
<dbReference type="Gene3D" id="3.90.180.10">
    <property type="entry name" value="Medium-chain alcohol dehydrogenases, catalytic domain"/>
    <property type="match status" value="1"/>
</dbReference>
<proteinExistence type="predicted"/>
<evidence type="ECO:0000256" key="1">
    <source>
        <dbReference type="ARBA" id="ARBA00022857"/>
    </source>
</evidence>
<dbReference type="SUPFAM" id="SSF50129">
    <property type="entry name" value="GroES-like"/>
    <property type="match status" value="1"/>
</dbReference>
<dbReference type="Proteomes" id="UP000471648">
    <property type="component" value="Unassembled WGS sequence"/>
</dbReference>
<feature type="non-terminal residue" evidence="4">
    <location>
        <position position="1"/>
    </location>
</feature>
<keyword evidence="2" id="KW-0560">Oxidoreductase</keyword>
<dbReference type="EMBL" id="JAAGME010000082">
    <property type="protein sequence ID" value="NEB65774.1"/>
    <property type="molecule type" value="Genomic_DNA"/>
</dbReference>
<dbReference type="GO" id="GO:0070402">
    <property type="term" value="F:NADPH binding"/>
    <property type="evidence" value="ECO:0007669"/>
    <property type="project" value="TreeGrafter"/>
</dbReference>
<organism evidence="4 5">
    <name type="scientific">Streptomyces microflavus</name>
    <name type="common">Streptomyces lipmanii</name>
    <dbReference type="NCBI Taxonomy" id="1919"/>
    <lineage>
        <taxon>Bacteria</taxon>
        <taxon>Bacillati</taxon>
        <taxon>Actinomycetota</taxon>
        <taxon>Actinomycetes</taxon>
        <taxon>Kitasatosporales</taxon>
        <taxon>Streptomycetaceae</taxon>
        <taxon>Streptomyces</taxon>
    </lineage>
</organism>
<comment type="caution">
    <text evidence="4">The sequence shown here is derived from an EMBL/GenBank/DDBJ whole genome shotgun (WGS) entry which is preliminary data.</text>
</comment>
<dbReference type="SUPFAM" id="SSF51735">
    <property type="entry name" value="NAD(P)-binding Rossmann-fold domains"/>
    <property type="match status" value="1"/>
</dbReference>
<protein>
    <recommendedName>
        <fullName evidence="3">Enoyl reductase (ER) domain-containing protein</fullName>
    </recommendedName>
</protein>
<dbReference type="InterPro" id="IPR036291">
    <property type="entry name" value="NAD(P)-bd_dom_sf"/>
</dbReference>
<dbReference type="InterPro" id="IPR020843">
    <property type="entry name" value="ER"/>
</dbReference>
<gene>
    <name evidence="4" type="ORF">G3I39_01610</name>
</gene>
<dbReference type="RefSeq" id="WP_164355921.1">
    <property type="nucleotide sequence ID" value="NZ_JAAGME010000082.1"/>
</dbReference>
<feature type="domain" description="Enoyl reductase (ER)" evidence="3">
    <location>
        <begin position="1"/>
        <end position="121"/>
    </location>
</feature>
<dbReference type="SMART" id="SM00829">
    <property type="entry name" value="PKS_ER"/>
    <property type="match status" value="1"/>
</dbReference>
<dbReference type="CDD" id="cd05195">
    <property type="entry name" value="enoyl_red"/>
    <property type="match status" value="1"/>
</dbReference>
<keyword evidence="1" id="KW-0521">NADP</keyword>
<dbReference type="InterPro" id="IPR002364">
    <property type="entry name" value="Quin_OxRdtase/zeta-crystal_CS"/>
</dbReference>
<dbReference type="PANTHER" id="PTHR48106">
    <property type="entry name" value="QUINONE OXIDOREDUCTASE PIG3-RELATED"/>
    <property type="match status" value="1"/>
</dbReference>
<reference evidence="4 5" key="1">
    <citation type="submission" date="2020-01" db="EMBL/GenBank/DDBJ databases">
        <title>Insect and environment-associated Actinomycetes.</title>
        <authorList>
            <person name="Currrie C."/>
            <person name="Chevrette M."/>
            <person name="Carlson C."/>
            <person name="Stubbendieck R."/>
            <person name="Wendt-Pienkowski E."/>
        </authorList>
    </citation>
    <scope>NUCLEOTIDE SEQUENCE [LARGE SCALE GENOMIC DNA]</scope>
    <source>
        <strain evidence="4 5">SID14438</strain>
    </source>
</reference>
<evidence type="ECO:0000259" key="3">
    <source>
        <dbReference type="SMART" id="SM00829"/>
    </source>
</evidence>
<evidence type="ECO:0000313" key="4">
    <source>
        <dbReference type="EMBL" id="NEB65774.1"/>
    </source>
</evidence>
<dbReference type="PROSITE" id="PS01162">
    <property type="entry name" value="QOR_ZETA_CRYSTAL"/>
    <property type="match status" value="1"/>
</dbReference>
<dbReference type="GO" id="GO:0008270">
    <property type="term" value="F:zinc ion binding"/>
    <property type="evidence" value="ECO:0007669"/>
    <property type="project" value="InterPro"/>
</dbReference>
<evidence type="ECO:0000313" key="5">
    <source>
        <dbReference type="Proteomes" id="UP000471648"/>
    </source>
</evidence>
<accession>A0A6N9UZ00</accession>
<name>A0A6N9UZ00_STRMI</name>
<dbReference type="AlphaFoldDB" id="A0A6N9UZ00"/>
<feature type="non-terminal residue" evidence="4">
    <location>
        <position position="121"/>
    </location>
</feature>
<dbReference type="InterPro" id="IPR011032">
    <property type="entry name" value="GroES-like_sf"/>
</dbReference>